<dbReference type="InterPro" id="IPR001123">
    <property type="entry name" value="LeuE-type"/>
</dbReference>
<comment type="subcellular location">
    <subcellularLocation>
        <location evidence="1">Cell membrane</location>
        <topology evidence="1">Multi-pass membrane protein</topology>
    </subcellularLocation>
</comment>
<proteinExistence type="predicted"/>
<dbReference type="GO" id="GO:0005886">
    <property type="term" value="C:plasma membrane"/>
    <property type="evidence" value="ECO:0007669"/>
    <property type="project" value="UniProtKB-SubCell"/>
</dbReference>
<accession>A0AA37TQT9</accession>
<dbReference type="PANTHER" id="PTHR30086:SF20">
    <property type="entry name" value="ARGININE EXPORTER PROTEIN ARGO-RELATED"/>
    <property type="match status" value="1"/>
</dbReference>
<keyword evidence="3 6" id="KW-0812">Transmembrane</keyword>
<keyword evidence="5 6" id="KW-0472">Membrane</keyword>
<evidence type="ECO:0000313" key="7">
    <source>
        <dbReference type="EMBL" id="GLS72603.1"/>
    </source>
</evidence>
<feature type="transmembrane region" description="Helical" evidence="6">
    <location>
        <begin position="67"/>
        <end position="88"/>
    </location>
</feature>
<name>A0AA37TQT9_9HYPH</name>
<feature type="transmembrane region" description="Helical" evidence="6">
    <location>
        <begin position="6"/>
        <end position="29"/>
    </location>
</feature>
<evidence type="ECO:0000256" key="3">
    <source>
        <dbReference type="ARBA" id="ARBA00022692"/>
    </source>
</evidence>
<evidence type="ECO:0000256" key="2">
    <source>
        <dbReference type="ARBA" id="ARBA00022475"/>
    </source>
</evidence>
<dbReference type="AlphaFoldDB" id="A0AA37TQT9"/>
<evidence type="ECO:0000256" key="6">
    <source>
        <dbReference type="SAM" id="Phobius"/>
    </source>
</evidence>
<gene>
    <name evidence="7" type="ORF">GCM10007890_46180</name>
</gene>
<evidence type="ECO:0000313" key="8">
    <source>
        <dbReference type="Proteomes" id="UP001157440"/>
    </source>
</evidence>
<keyword evidence="2" id="KW-1003">Cell membrane</keyword>
<feature type="transmembrane region" description="Helical" evidence="6">
    <location>
        <begin position="147"/>
        <end position="165"/>
    </location>
</feature>
<dbReference type="Proteomes" id="UP001157440">
    <property type="component" value="Unassembled WGS sequence"/>
</dbReference>
<dbReference type="PANTHER" id="PTHR30086">
    <property type="entry name" value="ARGININE EXPORTER PROTEIN ARGO"/>
    <property type="match status" value="1"/>
</dbReference>
<organism evidence="7 8">
    <name type="scientific">Methylobacterium tardum</name>
    <dbReference type="NCBI Taxonomy" id="374432"/>
    <lineage>
        <taxon>Bacteria</taxon>
        <taxon>Pseudomonadati</taxon>
        <taxon>Pseudomonadota</taxon>
        <taxon>Alphaproteobacteria</taxon>
        <taxon>Hyphomicrobiales</taxon>
        <taxon>Methylobacteriaceae</taxon>
        <taxon>Methylobacterium</taxon>
    </lineage>
</organism>
<evidence type="ECO:0000256" key="1">
    <source>
        <dbReference type="ARBA" id="ARBA00004651"/>
    </source>
</evidence>
<dbReference type="EMBL" id="BSPL01000023">
    <property type="protein sequence ID" value="GLS72603.1"/>
    <property type="molecule type" value="Genomic_DNA"/>
</dbReference>
<keyword evidence="8" id="KW-1185">Reference proteome</keyword>
<evidence type="ECO:0000256" key="5">
    <source>
        <dbReference type="ARBA" id="ARBA00023136"/>
    </source>
</evidence>
<dbReference type="RefSeq" id="WP_238195207.1">
    <property type="nucleotide sequence ID" value="NZ_BPQZ01000004.1"/>
</dbReference>
<protein>
    <submittedName>
        <fullName evidence="7">Lysine transporter LysE</fullName>
    </submittedName>
</protein>
<evidence type="ECO:0000256" key="4">
    <source>
        <dbReference type="ARBA" id="ARBA00022989"/>
    </source>
</evidence>
<sequence length="205" mass="21285">MTKAGFLAYALALGFAAAIPGLGVVALVARALASGFRAGMAFGAGLILGDLTFLAAAVFGLTRVAEALGDVFVVVRIGAGLYLGYLAVQLWRSAARARPVAARKADRPLASFLAGLTVTLANPKTIFFYLAVLPTLLDLRTVTRGDFATLVAVTTLVLVAVMTPYAALASRARHALQSSAFHRRLNRGAAAIMAGAAIWTVARRA</sequence>
<comment type="caution">
    <text evidence="7">The sequence shown here is derived from an EMBL/GenBank/DDBJ whole genome shotgun (WGS) entry which is preliminary data.</text>
</comment>
<feature type="transmembrane region" description="Helical" evidence="6">
    <location>
        <begin position="41"/>
        <end position="61"/>
    </location>
</feature>
<reference evidence="8" key="1">
    <citation type="journal article" date="2019" name="Int. J. Syst. Evol. Microbiol.">
        <title>The Global Catalogue of Microorganisms (GCM) 10K type strain sequencing project: providing services to taxonomists for standard genome sequencing and annotation.</title>
        <authorList>
            <consortium name="The Broad Institute Genomics Platform"/>
            <consortium name="The Broad Institute Genome Sequencing Center for Infectious Disease"/>
            <person name="Wu L."/>
            <person name="Ma J."/>
        </authorList>
    </citation>
    <scope>NUCLEOTIDE SEQUENCE [LARGE SCALE GENOMIC DNA]</scope>
    <source>
        <strain evidence="8">NBRC 103632</strain>
    </source>
</reference>
<dbReference type="GO" id="GO:0015171">
    <property type="term" value="F:amino acid transmembrane transporter activity"/>
    <property type="evidence" value="ECO:0007669"/>
    <property type="project" value="TreeGrafter"/>
</dbReference>
<keyword evidence="4 6" id="KW-1133">Transmembrane helix</keyword>
<dbReference type="Pfam" id="PF01810">
    <property type="entry name" value="LysE"/>
    <property type="match status" value="1"/>
</dbReference>
<feature type="transmembrane region" description="Helical" evidence="6">
    <location>
        <begin position="109"/>
        <end position="132"/>
    </location>
</feature>